<dbReference type="AlphaFoldDB" id="A0A5C7B497"/>
<dbReference type="Gene3D" id="2.60.120.1620">
    <property type="match status" value="1"/>
</dbReference>
<evidence type="ECO:0008006" key="3">
    <source>
        <dbReference type="Google" id="ProtNLM"/>
    </source>
</evidence>
<organism evidence="1 2">
    <name type="scientific">Seonamhaeicola algicola</name>
    <dbReference type="NCBI Taxonomy" id="1719036"/>
    <lineage>
        <taxon>Bacteria</taxon>
        <taxon>Pseudomonadati</taxon>
        <taxon>Bacteroidota</taxon>
        <taxon>Flavobacteriia</taxon>
        <taxon>Flavobacteriales</taxon>
        <taxon>Flavobacteriaceae</taxon>
    </lineage>
</organism>
<comment type="caution">
    <text evidence="1">The sequence shown here is derived from an EMBL/GenBank/DDBJ whole genome shotgun (WGS) entry which is preliminary data.</text>
</comment>
<sequence length="206" mass="23454">MFKLKETLKSVTPFEEKNGVLEVEGEAFHYNTNNGSPRKFYINAYEGDFPFTTRHGSHAKTASGKAYIEAMPDTRVTHKDKLIVGENFFPMPGTGGIVSYKVKINTPGTYYVWVRAFSSGPEDNGLHVGVNGEWPESGQRIQLCQGKNKWTWSSAQRVPENHCGYKQTITLTFDKADEYIVSFSMREDGFELDKWMLVMDKNYIPE</sequence>
<gene>
    <name evidence="1" type="ORF">FUA26_01425</name>
</gene>
<evidence type="ECO:0000313" key="2">
    <source>
        <dbReference type="Proteomes" id="UP000321790"/>
    </source>
</evidence>
<dbReference type="Proteomes" id="UP000321790">
    <property type="component" value="Unassembled WGS sequence"/>
</dbReference>
<dbReference type="EMBL" id="VOSC01000005">
    <property type="protein sequence ID" value="TXE15247.1"/>
    <property type="molecule type" value="Genomic_DNA"/>
</dbReference>
<keyword evidence="2" id="KW-1185">Reference proteome</keyword>
<proteinExistence type="predicted"/>
<name>A0A5C7B497_9FLAO</name>
<reference evidence="2" key="1">
    <citation type="submission" date="2019-08" db="EMBL/GenBank/DDBJ databases">
        <title>Seonamhaeicola sediminis sp. nov., isolated from marine sediment.</title>
        <authorList>
            <person name="Cao W.R."/>
        </authorList>
    </citation>
    <scope>NUCLEOTIDE SEQUENCE [LARGE SCALE GENOMIC DNA]</scope>
    <source>
        <strain evidence="2">Gy8</strain>
    </source>
</reference>
<evidence type="ECO:0000313" key="1">
    <source>
        <dbReference type="EMBL" id="TXE15247.1"/>
    </source>
</evidence>
<accession>A0A5C7B497</accession>
<dbReference type="OrthoDB" id="266054at2"/>
<protein>
    <recommendedName>
        <fullName evidence="3">Gylcosyl hydrolase 115 C-terminal domain-containing protein</fullName>
    </recommendedName>
</protein>